<evidence type="ECO:0000313" key="13">
    <source>
        <dbReference type="Proteomes" id="UP000295030"/>
    </source>
</evidence>
<evidence type="ECO:0000256" key="10">
    <source>
        <dbReference type="ARBA" id="ARBA00023102"/>
    </source>
</evidence>
<dbReference type="Pfam" id="PF01503">
    <property type="entry name" value="PRA-PH"/>
    <property type="match status" value="1"/>
</dbReference>
<organism evidence="12 13">
    <name type="scientific">Ancylobacter aquaticus</name>
    <dbReference type="NCBI Taxonomy" id="100"/>
    <lineage>
        <taxon>Bacteria</taxon>
        <taxon>Pseudomonadati</taxon>
        <taxon>Pseudomonadota</taxon>
        <taxon>Alphaproteobacteria</taxon>
        <taxon>Hyphomicrobiales</taxon>
        <taxon>Xanthobacteraceae</taxon>
        <taxon>Ancylobacter</taxon>
    </lineage>
</organism>
<dbReference type="InterPro" id="IPR021130">
    <property type="entry name" value="PRib-ATP_PPHydrolase-like"/>
</dbReference>
<evidence type="ECO:0000256" key="11">
    <source>
        <dbReference type="HAMAP-Rule" id="MF_01020"/>
    </source>
</evidence>
<keyword evidence="13" id="KW-1185">Reference proteome</keyword>
<dbReference type="PANTHER" id="PTHR42945:SF9">
    <property type="entry name" value="HISTIDINE BIOSYNTHESIS BIFUNCTIONAL PROTEIN HISIE"/>
    <property type="match status" value="1"/>
</dbReference>
<evidence type="ECO:0000256" key="6">
    <source>
        <dbReference type="ARBA" id="ARBA00022605"/>
    </source>
</evidence>
<dbReference type="NCBIfam" id="NF001613">
    <property type="entry name" value="PRK00400.1-5"/>
    <property type="match status" value="1"/>
</dbReference>
<proteinExistence type="inferred from homology"/>
<comment type="subcellular location">
    <subcellularLocation>
        <location evidence="2 11">Cytoplasm</location>
    </subcellularLocation>
</comment>
<comment type="similarity">
    <text evidence="4 11">Belongs to the PRA-PH family.</text>
</comment>
<protein>
    <recommendedName>
        <fullName evidence="11">Phosphoribosyl-ATP pyrophosphatase</fullName>
        <shortName evidence="11">PRA-PH</shortName>
        <ecNumber evidence="11">3.6.1.31</ecNumber>
    </recommendedName>
</protein>
<evidence type="ECO:0000256" key="1">
    <source>
        <dbReference type="ARBA" id="ARBA00001460"/>
    </source>
</evidence>
<dbReference type="GO" id="GO:0000105">
    <property type="term" value="P:L-histidine biosynthetic process"/>
    <property type="evidence" value="ECO:0007669"/>
    <property type="project" value="UniProtKB-UniRule"/>
</dbReference>
<comment type="caution">
    <text evidence="12">The sequence shown here is derived from an EMBL/GenBank/DDBJ whole genome shotgun (WGS) entry which is preliminary data.</text>
</comment>
<dbReference type="PANTHER" id="PTHR42945">
    <property type="entry name" value="HISTIDINE BIOSYNTHESIS BIFUNCTIONAL PROTEIN"/>
    <property type="match status" value="1"/>
</dbReference>
<dbReference type="Gene3D" id="1.10.287.1080">
    <property type="entry name" value="MazG-like"/>
    <property type="match status" value="1"/>
</dbReference>
<evidence type="ECO:0000256" key="8">
    <source>
        <dbReference type="ARBA" id="ARBA00022801"/>
    </source>
</evidence>
<evidence type="ECO:0000256" key="7">
    <source>
        <dbReference type="ARBA" id="ARBA00022741"/>
    </source>
</evidence>
<dbReference type="AlphaFoldDB" id="A0A4R1I765"/>
<dbReference type="OrthoDB" id="9814738at2"/>
<sequence>MSDSPARVTLEDLAAIVARRAAAEGEASYTRALIAKGVAKCAQKLGEEAVETALAAVGTDTKAVISETADLLYHLAVLLQARGVSLDDVYAELGRRTNQSGLEEKASRPKG</sequence>
<dbReference type="HAMAP" id="MF_01020">
    <property type="entry name" value="HisE"/>
    <property type="match status" value="1"/>
</dbReference>
<dbReference type="GO" id="GO:0005524">
    <property type="term" value="F:ATP binding"/>
    <property type="evidence" value="ECO:0007669"/>
    <property type="project" value="UniProtKB-KW"/>
</dbReference>
<dbReference type="NCBIfam" id="TIGR03188">
    <property type="entry name" value="histidine_hisI"/>
    <property type="match status" value="1"/>
</dbReference>
<evidence type="ECO:0000256" key="3">
    <source>
        <dbReference type="ARBA" id="ARBA00005204"/>
    </source>
</evidence>
<dbReference type="InterPro" id="IPR008179">
    <property type="entry name" value="HisE"/>
</dbReference>
<dbReference type="RefSeq" id="WP_131833351.1">
    <property type="nucleotide sequence ID" value="NZ_SMFY01000001.1"/>
</dbReference>
<keyword evidence="6 11" id="KW-0028">Amino-acid biosynthesis</keyword>
<dbReference type="Proteomes" id="UP000295030">
    <property type="component" value="Unassembled WGS sequence"/>
</dbReference>
<keyword evidence="7 11" id="KW-0547">Nucleotide-binding</keyword>
<dbReference type="CDD" id="cd11534">
    <property type="entry name" value="NTP-PPase_HisIE_like"/>
    <property type="match status" value="1"/>
</dbReference>
<evidence type="ECO:0000256" key="9">
    <source>
        <dbReference type="ARBA" id="ARBA00022840"/>
    </source>
</evidence>
<dbReference type="SUPFAM" id="SSF101386">
    <property type="entry name" value="all-alpha NTP pyrophosphatases"/>
    <property type="match status" value="1"/>
</dbReference>
<dbReference type="EMBL" id="SMFY01000001">
    <property type="protein sequence ID" value="TCK29971.1"/>
    <property type="molecule type" value="Genomic_DNA"/>
</dbReference>
<evidence type="ECO:0000256" key="5">
    <source>
        <dbReference type="ARBA" id="ARBA00022490"/>
    </source>
</evidence>
<dbReference type="GO" id="GO:0004636">
    <property type="term" value="F:phosphoribosyl-ATP diphosphatase activity"/>
    <property type="evidence" value="ECO:0007669"/>
    <property type="project" value="UniProtKB-UniRule"/>
</dbReference>
<dbReference type="EC" id="3.6.1.31" evidence="11"/>
<evidence type="ECO:0000256" key="2">
    <source>
        <dbReference type="ARBA" id="ARBA00004496"/>
    </source>
</evidence>
<keyword evidence="10 11" id="KW-0368">Histidine biosynthesis</keyword>
<accession>A0A4R1I765</accession>
<comment type="catalytic activity">
    <reaction evidence="1 11">
        <text>1-(5-phospho-beta-D-ribosyl)-ATP + H2O = 1-(5-phospho-beta-D-ribosyl)-5'-AMP + diphosphate + H(+)</text>
        <dbReference type="Rhea" id="RHEA:22828"/>
        <dbReference type="ChEBI" id="CHEBI:15377"/>
        <dbReference type="ChEBI" id="CHEBI:15378"/>
        <dbReference type="ChEBI" id="CHEBI:33019"/>
        <dbReference type="ChEBI" id="CHEBI:59457"/>
        <dbReference type="ChEBI" id="CHEBI:73183"/>
        <dbReference type="EC" id="3.6.1.31"/>
    </reaction>
</comment>
<comment type="pathway">
    <text evidence="3 11">Amino-acid biosynthesis; L-histidine biosynthesis; L-histidine from 5-phospho-alpha-D-ribose 1-diphosphate: step 2/9.</text>
</comment>
<reference evidence="12 13" key="1">
    <citation type="submission" date="2019-03" db="EMBL/GenBank/DDBJ databases">
        <title>Genomic Encyclopedia of Type Strains, Phase IV (KMG-IV): sequencing the most valuable type-strain genomes for metagenomic binning, comparative biology and taxonomic classification.</title>
        <authorList>
            <person name="Goeker M."/>
        </authorList>
    </citation>
    <scope>NUCLEOTIDE SEQUENCE [LARGE SCALE GENOMIC DNA]</scope>
    <source>
        <strain evidence="12 13">DSM 101</strain>
    </source>
</reference>
<keyword evidence="5 11" id="KW-0963">Cytoplasm</keyword>
<evidence type="ECO:0000256" key="4">
    <source>
        <dbReference type="ARBA" id="ARBA00009392"/>
    </source>
</evidence>
<keyword evidence="9 11" id="KW-0067">ATP-binding</keyword>
<dbReference type="UniPathway" id="UPA00031">
    <property type="reaction ID" value="UER00007"/>
</dbReference>
<evidence type="ECO:0000313" key="12">
    <source>
        <dbReference type="EMBL" id="TCK29971.1"/>
    </source>
</evidence>
<name>A0A4R1I765_ANCAQ</name>
<keyword evidence="8 11" id="KW-0378">Hydrolase</keyword>
<dbReference type="GO" id="GO:0005737">
    <property type="term" value="C:cytoplasm"/>
    <property type="evidence" value="ECO:0007669"/>
    <property type="project" value="UniProtKB-SubCell"/>
</dbReference>
<gene>
    <name evidence="11" type="primary">hisE</name>
    <name evidence="12" type="ORF">EV667_0056</name>
</gene>